<evidence type="ECO:0000313" key="2">
    <source>
        <dbReference type="Proteomes" id="UP000617979"/>
    </source>
</evidence>
<dbReference type="EMBL" id="BMEX01000002">
    <property type="protein sequence ID" value="GGA35821.1"/>
    <property type="molecule type" value="Genomic_DNA"/>
</dbReference>
<organism evidence="1 2">
    <name type="scientific">Kroppenstedtia guangzhouensis</name>
    <dbReference type="NCBI Taxonomy" id="1274356"/>
    <lineage>
        <taxon>Bacteria</taxon>
        <taxon>Bacillati</taxon>
        <taxon>Bacillota</taxon>
        <taxon>Bacilli</taxon>
        <taxon>Bacillales</taxon>
        <taxon>Thermoactinomycetaceae</taxon>
        <taxon>Kroppenstedtia</taxon>
    </lineage>
</organism>
<evidence type="ECO:0008006" key="3">
    <source>
        <dbReference type="Google" id="ProtNLM"/>
    </source>
</evidence>
<dbReference type="Proteomes" id="UP000617979">
    <property type="component" value="Unassembled WGS sequence"/>
</dbReference>
<evidence type="ECO:0000313" key="1">
    <source>
        <dbReference type="EMBL" id="GGA35821.1"/>
    </source>
</evidence>
<proteinExistence type="predicted"/>
<name>A0ABQ1G1U8_9BACL</name>
<comment type="caution">
    <text evidence="1">The sequence shown here is derived from an EMBL/GenBank/DDBJ whole genome shotgun (WGS) entry which is preliminary data.</text>
</comment>
<sequence length="103" mass="11974">MQTSATWEESDVPHYTKDRLEDRFRCRIFFPGSEQTKSQKSGWNGGVSMRNRNRQITVEIPEELDDKLESILRHRGPKGEPLTKSGLIQDAINLWGGRLYRQV</sequence>
<protein>
    <recommendedName>
        <fullName evidence="3">Ribbon-helix-helix protein, copG family</fullName>
    </recommendedName>
</protein>
<accession>A0ABQ1G1U8</accession>
<gene>
    <name evidence="1" type="ORF">GCM10007416_05840</name>
</gene>
<keyword evidence="2" id="KW-1185">Reference proteome</keyword>
<reference evidence="2" key="1">
    <citation type="journal article" date="2019" name="Int. J. Syst. Evol. Microbiol.">
        <title>The Global Catalogue of Microorganisms (GCM) 10K type strain sequencing project: providing services to taxonomists for standard genome sequencing and annotation.</title>
        <authorList>
            <consortium name="The Broad Institute Genomics Platform"/>
            <consortium name="The Broad Institute Genome Sequencing Center for Infectious Disease"/>
            <person name="Wu L."/>
            <person name="Ma J."/>
        </authorList>
    </citation>
    <scope>NUCLEOTIDE SEQUENCE [LARGE SCALE GENOMIC DNA]</scope>
    <source>
        <strain evidence="2">CGMCC 1.12404</strain>
    </source>
</reference>